<protein>
    <submittedName>
        <fullName evidence="4">Sulfatase</fullName>
    </submittedName>
</protein>
<sequence>MTDLEAPNVVFVVLDTVRKSSLTPYGCERETTPTLSAFAEVATTYEQAVAPAPWTLPVHASMFTGLYPSEHGATQETPYLEGATTLAESLSAAGYETACFSANAWISPYTRLTAGFDHQDNFFRLMPGDALSGPLARLWTAMSGDDRLRSVTDWLVEAGNRVHERLAASASEDTKTPAVIDRTIEFVAETDGPFFAFLNLMDAHLPYHPPAAYAEAFAPGTDPSRVCQNAKDFNAGAREIDDAEWAEIVGLYEAEIRHMDDQLGRLFDWLRATGHWADTTVVVCADHGELHGEHGLYGHEFAVYDPLVNVPLTIKHPDLPAGGRDGTTTVELLDLYHTVLSAAGVEAAPGGVAVDPARSLLAPEYRSFDGHEAEPDVPERGRYAFVEYHRPVVELRQLESVAADAGLEIPEQSRFYSRMRAARRPDAKYVRNERIPDEGYRLDTDPGETTNVAGADEAVAAAASALTAFEDTIAAEWGTVEADDVLEDMDRATRDRLAELGYLD</sequence>
<dbReference type="Gene3D" id="3.40.720.10">
    <property type="entry name" value="Alkaline Phosphatase, subunit A"/>
    <property type="match status" value="1"/>
</dbReference>
<proteinExistence type="inferred from homology"/>
<keyword evidence="2" id="KW-0378">Hydrolase</keyword>
<dbReference type="OrthoDB" id="102174at2157"/>
<evidence type="ECO:0000259" key="3">
    <source>
        <dbReference type="Pfam" id="PF00884"/>
    </source>
</evidence>
<gene>
    <name evidence="4" type="ORF">EAF64_07970</name>
</gene>
<dbReference type="Proteomes" id="UP000289691">
    <property type="component" value="Unassembled WGS sequence"/>
</dbReference>
<accession>A0A498L3V0</accession>
<dbReference type="AlphaFoldDB" id="A0A498L3V0"/>
<dbReference type="SUPFAM" id="SSF53649">
    <property type="entry name" value="Alkaline phosphatase-like"/>
    <property type="match status" value="1"/>
</dbReference>
<keyword evidence="5" id="KW-1185">Reference proteome</keyword>
<reference evidence="4 5" key="1">
    <citation type="submission" date="2019-01" db="EMBL/GenBank/DDBJ databases">
        <title>Halorientalis sp. F13-25 a new haloarchaeum isolated from hypersaline water.</title>
        <authorList>
            <person name="Ana D.-V."/>
            <person name="Cristina S.-P."/>
            <person name="Antonio V."/>
        </authorList>
    </citation>
    <scope>NUCLEOTIDE SEQUENCE [LARGE SCALE GENOMIC DNA]</scope>
    <source>
        <strain evidence="4 5">F13-25</strain>
    </source>
</reference>
<dbReference type="InterPro" id="IPR017850">
    <property type="entry name" value="Alkaline_phosphatase_core_sf"/>
</dbReference>
<dbReference type="PANTHER" id="PTHR42693">
    <property type="entry name" value="ARYLSULFATASE FAMILY MEMBER"/>
    <property type="match status" value="1"/>
</dbReference>
<organism evidence="4 5">
    <name type="scientific">Halorientalis pallida</name>
    <dbReference type="NCBI Taxonomy" id="2479928"/>
    <lineage>
        <taxon>Archaea</taxon>
        <taxon>Methanobacteriati</taxon>
        <taxon>Methanobacteriota</taxon>
        <taxon>Stenosarchaea group</taxon>
        <taxon>Halobacteria</taxon>
        <taxon>Halobacteriales</taxon>
        <taxon>Haloarculaceae</taxon>
        <taxon>Halorientalis</taxon>
    </lineage>
</organism>
<dbReference type="CDD" id="cd16148">
    <property type="entry name" value="sulfatase_like"/>
    <property type="match status" value="1"/>
</dbReference>
<comment type="caution">
    <text evidence="4">The sequence shown here is derived from an EMBL/GenBank/DDBJ whole genome shotgun (WGS) entry which is preliminary data.</text>
</comment>
<dbReference type="InterPro" id="IPR050738">
    <property type="entry name" value="Sulfatase"/>
</dbReference>
<evidence type="ECO:0000256" key="2">
    <source>
        <dbReference type="ARBA" id="ARBA00022801"/>
    </source>
</evidence>
<dbReference type="InterPro" id="IPR000917">
    <property type="entry name" value="Sulfatase_N"/>
</dbReference>
<dbReference type="PANTHER" id="PTHR42693:SF53">
    <property type="entry name" value="ENDO-4-O-SULFATASE"/>
    <property type="match status" value="1"/>
</dbReference>
<dbReference type="Pfam" id="PF00884">
    <property type="entry name" value="Sulfatase"/>
    <property type="match status" value="1"/>
</dbReference>
<evidence type="ECO:0000313" key="4">
    <source>
        <dbReference type="EMBL" id="RXK50474.1"/>
    </source>
</evidence>
<name>A0A498L3V0_9EURY</name>
<dbReference type="RefSeq" id="WP_129068434.1">
    <property type="nucleotide sequence ID" value="NZ_RDFA01000002.1"/>
</dbReference>
<feature type="domain" description="Sulfatase N-terminal" evidence="3">
    <location>
        <begin position="7"/>
        <end position="345"/>
    </location>
</feature>
<evidence type="ECO:0000256" key="1">
    <source>
        <dbReference type="ARBA" id="ARBA00008779"/>
    </source>
</evidence>
<comment type="similarity">
    <text evidence="1">Belongs to the sulfatase family.</text>
</comment>
<dbReference type="GO" id="GO:0004065">
    <property type="term" value="F:arylsulfatase activity"/>
    <property type="evidence" value="ECO:0007669"/>
    <property type="project" value="TreeGrafter"/>
</dbReference>
<evidence type="ECO:0000313" key="5">
    <source>
        <dbReference type="Proteomes" id="UP000289691"/>
    </source>
</evidence>
<dbReference type="EMBL" id="RDFA01000002">
    <property type="protein sequence ID" value="RXK50474.1"/>
    <property type="molecule type" value="Genomic_DNA"/>
</dbReference>